<evidence type="ECO:0000313" key="3">
    <source>
        <dbReference type="EMBL" id="ESS63291.1"/>
    </source>
</evidence>
<evidence type="ECO:0000256" key="1">
    <source>
        <dbReference type="SAM" id="MobiDB-lite"/>
    </source>
</evidence>
<dbReference type="InterPro" id="IPR011040">
    <property type="entry name" value="Sialidase"/>
</dbReference>
<accession>V5D751</accession>
<sequence>MPNIKVVNYVSPFLLLLLRGELTLRGIGPLLLVRSIKDAWRAHTVLGAAEGEESLGVVLRPTTITNGHGVFPLAGGSDVSYEGGCWREDGLELKLVVGDATNPTGGKRSGRIECGDPKPLSKRMPSASHEGDWTEFIASGGSGVVMEDGTLVFPLMAMSEAEDVCSMIICSTDSGSAWALSEDVSPAECLNPASPSGRDHFTWLLTARVARGCRRRVTWDSVGGGHRDTLSRVGQRTIGSLSEGKPACGCPHHRDH</sequence>
<dbReference type="InterPro" id="IPR036278">
    <property type="entry name" value="Sialidase_sf"/>
</dbReference>
<evidence type="ECO:0000259" key="2">
    <source>
        <dbReference type="Pfam" id="PF13859"/>
    </source>
</evidence>
<name>V5D751_TRYCR</name>
<reference evidence="3 4" key="1">
    <citation type="journal article" date="2014" name="Genome Announc.">
        <title>Trypanosoma cruzi Clone Dm28c Draft Genome Sequence.</title>
        <authorList>
            <person name="Grisard E.C."/>
            <person name="Teixeira S.M."/>
            <person name="de Almeida L.G."/>
            <person name="Stoco P.H."/>
            <person name="Gerber A.L."/>
            <person name="Talavera-Lopez C."/>
            <person name="Lima O.C."/>
            <person name="Andersson B."/>
            <person name="de Vasconcelos A.T."/>
        </authorList>
    </citation>
    <scope>NUCLEOTIDE SEQUENCE [LARGE SCALE GENOMIC DNA]</scope>
    <source>
        <strain evidence="3 4">Dm28c</strain>
    </source>
</reference>
<dbReference type="CDD" id="cd15482">
    <property type="entry name" value="Sialidase_non-viral"/>
    <property type="match status" value="1"/>
</dbReference>
<dbReference type="VEuPathDB" id="TriTrypDB:TCDM_08943"/>
<dbReference type="InterPro" id="IPR008377">
    <property type="entry name" value="Sialidase_trypan"/>
</dbReference>
<dbReference type="Gene3D" id="2.120.10.10">
    <property type="match status" value="1"/>
</dbReference>
<gene>
    <name evidence="3" type="ORF">TCDM_08943</name>
</gene>
<dbReference type="GO" id="GO:0004308">
    <property type="term" value="F:exo-alpha-sialidase activity"/>
    <property type="evidence" value="ECO:0007669"/>
    <property type="project" value="InterPro"/>
</dbReference>
<feature type="domain" description="Sialidase" evidence="2">
    <location>
        <begin position="39"/>
        <end position="217"/>
    </location>
</feature>
<evidence type="ECO:0000313" key="4">
    <source>
        <dbReference type="Proteomes" id="UP000017861"/>
    </source>
</evidence>
<comment type="caution">
    <text evidence="3">The sequence shown here is derived from an EMBL/GenBank/DDBJ whole genome shotgun (WGS) entry which is preliminary data.</text>
</comment>
<protein>
    <submittedName>
        <fullName evidence="3">Trans-sialidase</fullName>
    </submittedName>
</protein>
<feature type="region of interest" description="Disordered" evidence="1">
    <location>
        <begin position="104"/>
        <end position="127"/>
    </location>
</feature>
<dbReference type="PRINTS" id="PR01803">
    <property type="entry name" value="TCSIALIDASE"/>
</dbReference>
<dbReference type="AlphaFoldDB" id="V5D751"/>
<dbReference type="EMBL" id="AYLP01000134">
    <property type="protein sequence ID" value="ESS63291.1"/>
    <property type="molecule type" value="Genomic_DNA"/>
</dbReference>
<dbReference type="Pfam" id="PF13859">
    <property type="entry name" value="BNR_3"/>
    <property type="match status" value="1"/>
</dbReference>
<proteinExistence type="predicted"/>
<dbReference type="Proteomes" id="UP000017861">
    <property type="component" value="Unassembled WGS sequence"/>
</dbReference>
<dbReference type="SUPFAM" id="SSF50939">
    <property type="entry name" value="Sialidases"/>
    <property type="match status" value="1"/>
</dbReference>
<organism evidence="3 4">
    <name type="scientific">Trypanosoma cruzi Dm28c</name>
    <dbReference type="NCBI Taxonomy" id="1416333"/>
    <lineage>
        <taxon>Eukaryota</taxon>
        <taxon>Discoba</taxon>
        <taxon>Euglenozoa</taxon>
        <taxon>Kinetoplastea</taxon>
        <taxon>Metakinetoplastina</taxon>
        <taxon>Trypanosomatida</taxon>
        <taxon>Trypanosomatidae</taxon>
        <taxon>Trypanosoma</taxon>
        <taxon>Schizotrypanum</taxon>
    </lineage>
</organism>
<dbReference type="OrthoDB" id="10383743at2759"/>